<reference evidence="1" key="1">
    <citation type="submission" date="2024-02" db="EMBL/GenBank/DDBJ databases">
        <title>Metagenome Assembled Genome of Zalaria obscura JY119.</title>
        <authorList>
            <person name="Vighnesh L."/>
            <person name="Jagadeeshwari U."/>
            <person name="Venkata Ramana C."/>
            <person name="Sasikala C."/>
        </authorList>
    </citation>
    <scope>NUCLEOTIDE SEQUENCE</scope>
    <source>
        <strain evidence="1">JY119</strain>
    </source>
</reference>
<accession>A0ACC3SLV2</accession>
<dbReference type="Proteomes" id="UP001320706">
    <property type="component" value="Unassembled WGS sequence"/>
</dbReference>
<name>A0ACC3SLV2_9PEZI</name>
<evidence type="ECO:0000313" key="1">
    <source>
        <dbReference type="EMBL" id="KAK8217544.1"/>
    </source>
</evidence>
<dbReference type="EMBL" id="JAMKPW020000005">
    <property type="protein sequence ID" value="KAK8217544.1"/>
    <property type="molecule type" value="Genomic_DNA"/>
</dbReference>
<keyword evidence="2" id="KW-1185">Reference proteome</keyword>
<evidence type="ECO:0000313" key="2">
    <source>
        <dbReference type="Proteomes" id="UP001320706"/>
    </source>
</evidence>
<sequence>MELNGPALPRRMTRVTRTVTMVSYEAPALHMRGMSIRPSFPRNALFPTELISSRVLVSSCWPGRPMQVAPRPALMVRLRDTLSRYSPLTTVAEAQVKSLLSDLKLDLEQKNLPASQRQGLLEKLKVLSRNPANARAVYKQEGIETLSRYALDEESLPVSREALRNLANAFLLQDQTRKIFADLGYIEKAAERLKTDDRDDEFLISRILFLMTYSMTLDFDKLISEHGLAHSVNAVRMQSMPKMRQREGHLANGHKNIARHSKRCSESSGRTSAANPTEEMSLVETLKLLFNITYYHPGLASKFSDSIPHLFAILSSIKLPSPPLQPPVTYLINALMNLEPAKKESSLHSDPVFPTLDPETNIQRLTSILDQAIKSYPERELDQATAPLFTLLRRVYEIAPPEMQEYMRSLLLPTDDARSKPLGTDDTLASRILRLSVSPSLPTLRENISALLFELSDKDASKFVRNVGYGYAAGFLMNQNIEVPANAMEANAVGSQNEAGTADADLNPVTGQRRSHEPVDTGPEMTDEEKEREAERLFVLFERLRATGVVDVQNPVRQAMEEGRFEELPD</sequence>
<comment type="caution">
    <text evidence="1">The sequence shown here is derived from an EMBL/GenBank/DDBJ whole genome shotgun (WGS) entry which is preliminary data.</text>
</comment>
<proteinExistence type="predicted"/>
<protein>
    <submittedName>
        <fullName evidence="1">Uncharacterized protein</fullName>
    </submittedName>
</protein>
<gene>
    <name evidence="1" type="ORF">M8818_001302</name>
</gene>
<organism evidence="1 2">
    <name type="scientific">Zalaria obscura</name>
    <dbReference type="NCBI Taxonomy" id="2024903"/>
    <lineage>
        <taxon>Eukaryota</taxon>
        <taxon>Fungi</taxon>
        <taxon>Dikarya</taxon>
        <taxon>Ascomycota</taxon>
        <taxon>Pezizomycotina</taxon>
        <taxon>Dothideomycetes</taxon>
        <taxon>Dothideomycetidae</taxon>
        <taxon>Dothideales</taxon>
        <taxon>Zalariaceae</taxon>
        <taxon>Zalaria</taxon>
    </lineage>
</organism>